<comment type="caution">
    <text evidence="7">The sequence shown here is derived from an EMBL/GenBank/DDBJ whole genome shotgun (WGS) entry which is preliminary data.</text>
</comment>
<dbReference type="RefSeq" id="XP_014567513.1">
    <property type="nucleotide sequence ID" value="XM_014712027.1"/>
</dbReference>
<protein>
    <recommendedName>
        <fullName evidence="9">Peptidase S28</fullName>
    </recommendedName>
</protein>
<organism evidence="7 8">
    <name type="scientific">Mixia osmundae (strain CBS 9802 / IAM 14324 / JCM 22182 / KY 12970)</name>
    <dbReference type="NCBI Taxonomy" id="764103"/>
    <lineage>
        <taxon>Eukaryota</taxon>
        <taxon>Fungi</taxon>
        <taxon>Dikarya</taxon>
        <taxon>Basidiomycota</taxon>
        <taxon>Pucciniomycotina</taxon>
        <taxon>Mixiomycetes</taxon>
        <taxon>Mixiales</taxon>
        <taxon>Mixiaceae</taxon>
        <taxon>Mixia</taxon>
    </lineage>
</organism>
<dbReference type="SUPFAM" id="SSF53474">
    <property type="entry name" value="alpha/beta-Hydrolases"/>
    <property type="match status" value="1"/>
</dbReference>
<dbReference type="GO" id="GO:0070008">
    <property type="term" value="F:serine-type exopeptidase activity"/>
    <property type="evidence" value="ECO:0007669"/>
    <property type="project" value="InterPro"/>
</dbReference>
<dbReference type="InParanoid" id="G7E773"/>
<feature type="signal peptide" evidence="6">
    <location>
        <begin position="1"/>
        <end position="19"/>
    </location>
</feature>
<feature type="chain" id="PRO_5009955804" description="Peptidase S28" evidence="6">
    <location>
        <begin position="20"/>
        <end position="510"/>
    </location>
</feature>
<evidence type="ECO:0008006" key="9">
    <source>
        <dbReference type="Google" id="ProtNLM"/>
    </source>
</evidence>
<keyword evidence="3 6" id="KW-0732">Signal</keyword>
<sequence length="510" mass="56713">MRHNAYALLALASYAAAAAITTDVPQISWVELPIDHKNPNAGTFKNRYWASDVHYKPGGPVLILNAGEQPATEVTELFKAGLLERLSRVSNGIAILFEHRFYGETILTKDLGTDSLRYLQMDQAIDDMELFARTYKHNGQDLSAPNTNWIILGLSYAGGLSTKARVLYPKTFRAAISSSAVVDAAIDNWQYTEALLNYGNQTCVRISQINSFVIDAIFDSDDAAVIQNMKTFFGLPYVQKPDEFAAAILDYAWAWQNHHWLPRANDPTYATWCNKLASTDGKYHAQDMTTAAGLIQKSGFLTSKWHQSETAESVQRGLLNFVAYLNSTIQPTGCDGKSDCPAGSAAALGVSDLKQTWRLWSFESCDKFANWISGHGPLDRLPVVPRHTDETFWVNGCPLMFPPGKEYTVKMPPDVAAANAFLGFDLGKDTDFIMTLVGDQDPWRPRQAPERPSTDLQPFITCKGCVHHWESQGLLPSEVGVVEIPAEIKRVQDLQDAHLLTWLKMWSSSK</sequence>
<evidence type="ECO:0000256" key="3">
    <source>
        <dbReference type="ARBA" id="ARBA00022729"/>
    </source>
</evidence>
<evidence type="ECO:0000313" key="7">
    <source>
        <dbReference type="EMBL" id="GAA98683.1"/>
    </source>
</evidence>
<name>G7E773_MIXOS</name>
<dbReference type="Proteomes" id="UP000009131">
    <property type="component" value="Unassembled WGS sequence"/>
</dbReference>
<keyword evidence="8" id="KW-1185">Reference proteome</keyword>
<evidence type="ECO:0000256" key="4">
    <source>
        <dbReference type="ARBA" id="ARBA00022801"/>
    </source>
</evidence>
<dbReference type="eggNOG" id="KOG2182">
    <property type="taxonomic scope" value="Eukaryota"/>
</dbReference>
<dbReference type="OrthoDB" id="2130629at2759"/>
<dbReference type="MEROPS" id="S28.004"/>
<dbReference type="InterPro" id="IPR008758">
    <property type="entry name" value="Peptidase_S28"/>
</dbReference>
<keyword evidence="4" id="KW-0378">Hydrolase</keyword>
<keyword evidence="2" id="KW-0645">Protease</keyword>
<evidence type="ECO:0000256" key="1">
    <source>
        <dbReference type="ARBA" id="ARBA00011079"/>
    </source>
</evidence>
<gene>
    <name evidence="7" type="primary">Mo05371</name>
    <name evidence="7" type="ORF">E5Q_05371</name>
</gene>
<dbReference type="GO" id="GO:0006508">
    <property type="term" value="P:proteolysis"/>
    <property type="evidence" value="ECO:0007669"/>
    <property type="project" value="UniProtKB-KW"/>
</dbReference>
<dbReference type="EMBL" id="BABT02000153">
    <property type="protein sequence ID" value="GAA98683.1"/>
    <property type="molecule type" value="Genomic_DNA"/>
</dbReference>
<dbReference type="Gene3D" id="3.40.50.1820">
    <property type="entry name" value="alpha/beta hydrolase"/>
    <property type="match status" value="2"/>
</dbReference>
<keyword evidence="5" id="KW-0325">Glycoprotein</keyword>
<dbReference type="HOGENOM" id="CLU_023630_0_0_1"/>
<dbReference type="GO" id="GO:0008239">
    <property type="term" value="F:dipeptidyl-peptidase activity"/>
    <property type="evidence" value="ECO:0007669"/>
    <property type="project" value="TreeGrafter"/>
</dbReference>
<reference evidence="7 8" key="2">
    <citation type="journal article" date="2012" name="Open Biol.">
        <title>Characteristics of nucleosomes and linker DNA regions on the genome of the basidiomycete Mixia osmundae revealed by mono- and dinucleosome mapping.</title>
        <authorList>
            <person name="Nishida H."/>
            <person name="Kondo S."/>
            <person name="Matsumoto T."/>
            <person name="Suzuki Y."/>
            <person name="Yoshikawa H."/>
            <person name="Taylor T.D."/>
            <person name="Sugiyama J."/>
        </authorList>
    </citation>
    <scope>NUCLEOTIDE SEQUENCE [LARGE SCALE GENOMIC DNA]</scope>
    <source>
        <strain evidence="8">CBS 9802 / IAM 14324 / JCM 22182 / KY 12970</strain>
    </source>
</reference>
<evidence type="ECO:0000256" key="2">
    <source>
        <dbReference type="ARBA" id="ARBA00022670"/>
    </source>
</evidence>
<evidence type="ECO:0000256" key="6">
    <source>
        <dbReference type="SAM" id="SignalP"/>
    </source>
</evidence>
<dbReference type="PANTHER" id="PTHR11010">
    <property type="entry name" value="PROTEASE S28 PRO-X CARBOXYPEPTIDASE-RELATED"/>
    <property type="match status" value="1"/>
</dbReference>
<dbReference type="InterPro" id="IPR029058">
    <property type="entry name" value="AB_hydrolase_fold"/>
</dbReference>
<accession>G7E773</accession>
<dbReference type="Pfam" id="PF05577">
    <property type="entry name" value="Peptidase_S28"/>
    <property type="match status" value="1"/>
</dbReference>
<proteinExistence type="inferred from homology"/>
<comment type="similarity">
    <text evidence="1">Belongs to the peptidase S28 family.</text>
</comment>
<dbReference type="AlphaFoldDB" id="G7E773"/>
<evidence type="ECO:0000313" key="8">
    <source>
        <dbReference type="Proteomes" id="UP000009131"/>
    </source>
</evidence>
<evidence type="ECO:0000256" key="5">
    <source>
        <dbReference type="ARBA" id="ARBA00023180"/>
    </source>
</evidence>
<reference evidence="7 8" key="1">
    <citation type="journal article" date="2011" name="J. Gen. Appl. Microbiol.">
        <title>Draft genome sequencing of the enigmatic basidiomycete Mixia osmundae.</title>
        <authorList>
            <person name="Nishida H."/>
            <person name="Nagatsuka Y."/>
            <person name="Sugiyama J."/>
        </authorList>
    </citation>
    <scope>NUCLEOTIDE SEQUENCE [LARGE SCALE GENOMIC DNA]</scope>
    <source>
        <strain evidence="8">CBS 9802 / IAM 14324 / JCM 22182 / KY 12970</strain>
    </source>
</reference>
<dbReference type="PANTHER" id="PTHR11010:SF117">
    <property type="entry name" value="SERINE PROTEASE 16"/>
    <property type="match status" value="1"/>
</dbReference>